<evidence type="ECO:0000313" key="6">
    <source>
        <dbReference type="Proteomes" id="UP001327225"/>
    </source>
</evidence>
<sequence>MRTLLHLRSALLTAAVASFAVVATPPADAAAAPRCEGHRATIVGTAGRDDLRGTNGRDVIWAGGGGDRIDSRGGDDVICAGPGSDRVDAGVGTDRVFGGTGDDDLHGGTGEIDLVLGGEGDDDLTTWSPHSVLEGGTGDDLLTGNVEGILLDGGAGADRLVARSVQLSLYGGDGNDFIDGYAGRDFDVDAGPGDDVVDLDGGHDGSTQRPVRGGTGNDVIHGEGGTDWVDAGEGNDQVDLGSGDGGWAHGGPGNDDLTTGTTKNTRLLGDDGNDTLALTEIGSRADGGANADTLTGSIWNDVLVGGPGLDKIRGGEGDDTLSGGEGDDKMWGELGVDVCHGGSGDDFCDGGPLGTPEPSPDDPDLCLDDVETKRNCRGQEGDWAGTADGTLEHSGGIIESWSAAIDLEELSPGYYWLGDADIAWTVSGTSDTGCVYDGSAALNGRAELAIFEEEGEYSLTVWSTTSHVEVEVDCPNEEPETILYRALNTNVGEADVQALPAAPVTRLNGNLTYVPNHAPEGSNTWSWDLLRTS</sequence>
<comment type="subcellular location">
    <subcellularLocation>
        <location evidence="1">Secreted</location>
    </subcellularLocation>
</comment>
<dbReference type="Gene3D" id="2.150.10.10">
    <property type="entry name" value="Serralysin-like metalloprotease, C-terminal"/>
    <property type="match status" value="1"/>
</dbReference>
<dbReference type="Pfam" id="PF00353">
    <property type="entry name" value="HemolysinCabind"/>
    <property type="match status" value="6"/>
</dbReference>
<dbReference type="InterPro" id="IPR001343">
    <property type="entry name" value="Hemolysn_Ca-bd"/>
</dbReference>
<reference evidence="6" key="1">
    <citation type="submission" date="2023-12" db="EMBL/GenBank/DDBJ databases">
        <title>Novel species in genus Nocardioides.</title>
        <authorList>
            <person name="Zhou H."/>
        </authorList>
    </citation>
    <scope>NUCLEOTIDE SEQUENCE [LARGE SCALE GENOMIC DNA]</scope>
    <source>
        <strain evidence="6">HM61</strain>
    </source>
</reference>
<evidence type="ECO:0000256" key="4">
    <source>
        <dbReference type="SAM" id="SignalP"/>
    </source>
</evidence>
<evidence type="ECO:0000313" key="5">
    <source>
        <dbReference type="EMBL" id="WQQ27628.1"/>
    </source>
</evidence>
<evidence type="ECO:0000256" key="2">
    <source>
        <dbReference type="ARBA" id="ARBA00022525"/>
    </source>
</evidence>
<keyword evidence="4" id="KW-0732">Signal</keyword>
<dbReference type="Proteomes" id="UP001327225">
    <property type="component" value="Chromosome"/>
</dbReference>
<proteinExistence type="predicted"/>
<dbReference type="InterPro" id="IPR050557">
    <property type="entry name" value="RTX_toxin/Mannuronan_C5-epim"/>
</dbReference>
<protein>
    <submittedName>
        <fullName evidence="5">Calcium-binding protein</fullName>
    </submittedName>
</protein>
<dbReference type="InterPro" id="IPR018511">
    <property type="entry name" value="Hemolysin-typ_Ca-bd_CS"/>
</dbReference>
<dbReference type="PANTHER" id="PTHR38340">
    <property type="entry name" value="S-LAYER PROTEIN"/>
    <property type="match status" value="1"/>
</dbReference>
<dbReference type="SUPFAM" id="SSF51120">
    <property type="entry name" value="beta-Roll"/>
    <property type="match status" value="2"/>
</dbReference>
<evidence type="ECO:0000256" key="1">
    <source>
        <dbReference type="ARBA" id="ARBA00004613"/>
    </source>
</evidence>
<gene>
    <name evidence="5" type="ORF">SHK19_05180</name>
</gene>
<dbReference type="EMBL" id="CP141059">
    <property type="protein sequence ID" value="WQQ27628.1"/>
    <property type="molecule type" value="Genomic_DNA"/>
</dbReference>
<feature type="chain" id="PRO_5045427561" evidence="4">
    <location>
        <begin position="30"/>
        <end position="533"/>
    </location>
</feature>
<dbReference type="RefSeq" id="WP_322456566.1">
    <property type="nucleotide sequence ID" value="NZ_CP141059.1"/>
</dbReference>
<dbReference type="PANTHER" id="PTHR38340:SF1">
    <property type="entry name" value="S-LAYER PROTEIN"/>
    <property type="match status" value="1"/>
</dbReference>
<keyword evidence="6" id="KW-1185">Reference proteome</keyword>
<feature type="compositionally biased region" description="Gly residues" evidence="3">
    <location>
        <begin position="242"/>
        <end position="253"/>
    </location>
</feature>
<dbReference type="InterPro" id="IPR011049">
    <property type="entry name" value="Serralysin-like_metalloprot_C"/>
</dbReference>
<keyword evidence="2" id="KW-0964">Secreted</keyword>
<evidence type="ECO:0000256" key="3">
    <source>
        <dbReference type="SAM" id="MobiDB-lite"/>
    </source>
</evidence>
<name>A0ABZ0ZTI7_9ACTN</name>
<dbReference type="PRINTS" id="PR00313">
    <property type="entry name" value="CABNDNGRPT"/>
</dbReference>
<dbReference type="Gene3D" id="2.160.20.160">
    <property type="match status" value="1"/>
</dbReference>
<feature type="region of interest" description="Disordered" evidence="3">
    <location>
        <begin position="201"/>
        <end position="263"/>
    </location>
</feature>
<dbReference type="PROSITE" id="PS00330">
    <property type="entry name" value="HEMOLYSIN_CALCIUM"/>
    <property type="match status" value="2"/>
</dbReference>
<organism evidence="5 6">
    <name type="scientific">Nocardioides bizhenqiangii</name>
    <dbReference type="NCBI Taxonomy" id="3095076"/>
    <lineage>
        <taxon>Bacteria</taxon>
        <taxon>Bacillati</taxon>
        <taxon>Actinomycetota</taxon>
        <taxon>Actinomycetes</taxon>
        <taxon>Propionibacteriales</taxon>
        <taxon>Nocardioidaceae</taxon>
        <taxon>Nocardioides</taxon>
    </lineage>
</organism>
<feature type="signal peptide" evidence="4">
    <location>
        <begin position="1"/>
        <end position="29"/>
    </location>
</feature>
<accession>A0ABZ0ZTI7</accession>